<gene>
    <name evidence="1" type="ORF">BDN72DRAFT_205763</name>
</gene>
<evidence type="ECO:0000313" key="1">
    <source>
        <dbReference type="EMBL" id="TFK65266.1"/>
    </source>
</evidence>
<reference evidence="1 2" key="1">
    <citation type="journal article" date="2019" name="Nat. Ecol. Evol.">
        <title>Megaphylogeny resolves global patterns of mushroom evolution.</title>
        <authorList>
            <person name="Varga T."/>
            <person name="Krizsan K."/>
            <person name="Foldi C."/>
            <person name="Dima B."/>
            <person name="Sanchez-Garcia M."/>
            <person name="Sanchez-Ramirez S."/>
            <person name="Szollosi G.J."/>
            <person name="Szarkandi J.G."/>
            <person name="Papp V."/>
            <person name="Albert L."/>
            <person name="Andreopoulos W."/>
            <person name="Angelini C."/>
            <person name="Antonin V."/>
            <person name="Barry K.W."/>
            <person name="Bougher N.L."/>
            <person name="Buchanan P."/>
            <person name="Buyck B."/>
            <person name="Bense V."/>
            <person name="Catcheside P."/>
            <person name="Chovatia M."/>
            <person name="Cooper J."/>
            <person name="Damon W."/>
            <person name="Desjardin D."/>
            <person name="Finy P."/>
            <person name="Geml J."/>
            <person name="Haridas S."/>
            <person name="Hughes K."/>
            <person name="Justo A."/>
            <person name="Karasinski D."/>
            <person name="Kautmanova I."/>
            <person name="Kiss B."/>
            <person name="Kocsube S."/>
            <person name="Kotiranta H."/>
            <person name="LaButti K.M."/>
            <person name="Lechner B.E."/>
            <person name="Liimatainen K."/>
            <person name="Lipzen A."/>
            <person name="Lukacs Z."/>
            <person name="Mihaltcheva S."/>
            <person name="Morgado L.N."/>
            <person name="Niskanen T."/>
            <person name="Noordeloos M.E."/>
            <person name="Ohm R.A."/>
            <person name="Ortiz-Santana B."/>
            <person name="Ovrebo C."/>
            <person name="Racz N."/>
            <person name="Riley R."/>
            <person name="Savchenko A."/>
            <person name="Shiryaev A."/>
            <person name="Soop K."/>
            <person name="Spirin V."/>
            <person name="Szebenyi C."/>
            <person name="Tomsovsky M."/>
            <person name="Tulloss R.E."/>
            <person name="Uehling J."/>
            <person name="Grigoriev I.V."/>
            <person name="Vagvolgyi C."/>
            <person name="Papp T."/>
            <person name="Martin F.M."/>
            <person name="Miettinen O."/>
            <person name="Hibbett D.S."/>
            <person name="Nagy L.G."/>
        </authorList>
    </citation>
    <scope>NUCLEOTIDE SEQUENCE [LARGE SCALE GENOMIC DNA]</scope>
    <source>
        <strain evidence="1 2">NL-1719</strain>
    </source>
</reference>
<evidence type="ECO:0000313" key="2">
    <source>
        <dbReference type="Proteomes" id="UP000308600"/>
    </source>
</evidence>
<dbReference type="Proteomes" id="UP000308600">
    <property type="component" value="Unassembled WGS sequence"/>
</dbReference>
<proteinExistence type="predicted"/>
<organism evidence="1 2">
    <name type="scientific">Pluteus cervinus</name>
    <dbReference type="NCBI Taxonomy" id="181527"/>
    <lineage>
        <taxon>Eukaryota</taxon>
        <taxon>Fungi</taxon>
        <taxon>Dikarya</taxon>
        <taxon>Basidiomycota</taxon>
        <taxon>Agaricomycotina</taxon>
        <taxon>Agaricomycetes</taxon>
        <taxon>Agaricomycetidae</taxon>
        <taxon>Agaricales</taxon>
        <taxon>Pluteineae</taxon>
        <taxon>Pluteaceae</taxon>
        <taxon>Pluteus</taxon>
    </lineage>
</organism>
<name>A0ACD3AI95_9AGAR</name>
<keyword evidence="2" id="KW-1185">Reference proteome</keyword>
<accession>A0ACD3AI95</accession>
<protein>
    <submittedName>
        <fullName evidence="1">Uncharacterized protein</fullName>
    </submittedName>
</protein>
<sequence>MAAPVGIPPDITYLTAPQLLGVMFNWGLWGILTVQVFIYYLCFEDKPLVRCLVYGLYTLECLQTALATWDAYHWFCAGFGDLGILTKPLASPYDSPVIDAVVSLFVQLFFCWRIWVLSKSKIMASVIALISIGQAAAGVTTGIRAGIIDNLVLMRGVLTPELAVWLGGSALADTLIAITMTTLLLNSRGNMKSSDLIIQKIITLTIETNALSASVAIVTLVLFVASPKYPLFISPPYVLGKLYSNTLLAVFNNRVVMNRDTHIKAATHLRALQPHGTTTKLTSMNRHIEISVTRDFGGSMITSTDDERMFDRTPDSDSTTKADLERV</sequence>
<dbReference type="EMBL" id="ML208442">
    <property type="protein sequence ID" value="TFK65266.1"/>
    <property type="molecule type" value="Genomic_DNA"/>
</dbReference>